<organism evidence="8 9">
    <name type="scientific">Alteromonas aquimaris</name>
    <dbReference type="NCBI Taxonomy" id="2998417"/>
    <lineage>
        <taxon>Bacteria</taxon>
        <taxon>Pseudomonadati</taxon>
        <taxon>Pseudomonadota</taxon>
        <taxon>Gammaproteobacteria</taxon>
        <taxon>Alteromonadales</taxon>
        <taxon>Alteromonadaceae</taxon>
        <taxon>Alteromonas/Salinimonas group</taxon>
        <taxon>Alteromonas</taxon>
    </lineage>
</organism>
<dbReference type="PANTHER" id="PTHR47649:SF1">
    <property type="entry name" value="RIBONUCLEASE D"/>
    <property type="match status" value="1"/>
</dbReference>
<dbReference type="InterPro" id="IPR012337">
    <property type="entry name" value="RNaseH-like_sf"/>
</dbReference>
<protein>
    <recommendedName>
        <fullName evidence="6">Ribonuclease D</fullName>
        <shortName evidence="6">RNase D</shortName>
        <ecNumber evidence="6">3.1.13.5</ecNumber>
    </recommendedName>
</protein>
<comment type="similarity">
    <text evidence="6">Belongs to the RNase D family.</text>
</comment>
<dbReference type="SMART" id="SM00474">
    <property type="entry name" value="35EXOc"/>
    <property type="match status" value="1"/>
</dbReference>
<evidence type="ECO:0000259" key="7">
    <source>
        <dbReference type="PROSITE" id="PS50967"/>
    </source>
</evidence>
<comment type="catalytic activity">
    <reaction evidence="6">
        <text>Exonucleolytic cleavage that removes extra residues from the 3'-terminus of tRNA to produce 5'-mononucleotides.</text>
        <dbReference type="EC" id="3.1.13.5"/>
    </reaction>
</comment>
<dbReference type="SUPFAM" id="SSF47819">
    <property type="entry name" value="HRDC-like"/>
    <property type="match status" value="2"/>
</dbReference>
<keyword evidence="2 6" id="KW-0819">tRNA processing</keyword>
<dbReference type="Proteomes" id="UP001142810">
    <property type="component" value="Unassembled WGS sequence"/>
</dbReference>
<gene>
    <name evidence="6 8" type="primary">rnd</name>
    <name evidence="8" type="ORF">OPS25_01585</name>
</gene>
<dbReference type="GO" id="GO:0033890">
    <property type="term" value="F:ribonuclease D activity"/>
    <property type="evidence" value="ECO:0007669"/>
    <property type="project" value="UniProtKB-EC"/>
</dbReference>
<dbReference type="EC" id="3.1.13.5" evidence="6"/>
<dbReference type="PROSITE" id="PS50967">
    <property type="entry name" value="HRDC"/>
    <property type="match status" value="1"/>
</dbReference>
<dbReference type="InterPro" id="IPR048579">
    <property type="entry name" value="RNAseD_HRDC_C"/>
</dbReference>
<reference evidence="8" key="1">
    <citation type="submission" date="2022-11" db="EMBL/GenBank/DDBJ databases">
        <title>Alteromonas sp. nov., isolated from sea water of the Qingdao.</title>
        <authorList>
            <person name="Wang Q."/>
        </authorList>
    </citation>
    <scope>NUCLEOTIDE SEQUENCE</scope>
    <source>
        <strain evidence="8">ASW11-7</strain>
    </source>
</reference>
<dbReference type="Pfam" id="PF00570">
    <property type="entry name" value="HRDC"/>
    <property type="match status" value="1"/>
</dbReference>
<dbReference type="Gene3D" id="1.10.150.80">
    <property type="entry name" value="HRDC domain"/>
    <property type="match status" value="2"/>
</dbReference>
<keyword evidence="4 6" id="KW-0378">Hydrolase</keyword>
<proteinExistence type="inferred from homology"/>
<keyword evidence="5 6" id="KW-0269">Exonuclease</keyword>
<evidence type="ECO:0000256" key="1">
    <source>
        <dbReference type="ARBA" id="ARBA00022490"/>
    </source>
</evidence>
<dbReference type="EMBL" id="JAPFRD010000002">
    <property type="protein sequence ID" value="MCW8107195.1"/>
    <property type="molecule type" value="Genomic_DNA"/>
</dbReference>
<dbReference type="PANTHER" id="PTHR47649">
    <property type="entry name" value="RIBONUCLEASE D"/>
    <property type="match status" value="1"/>
</dbReference>
<accession>A0ABT3P351</accession>
<sequence>MRYQLISDNHSLAEVCNQASRHRSIALDTEFVRTRTLTPQLGLIQLYDGDQLVLIDPLSISDFTPFIDLLTNPRITKVLHSCSEDIEAFLTFFGQAPSPVFDTQFAANILGLGATVGYARIIDELLDIQLDKGEARTDWLARPLSDNQLHYAANDVLYLLPAYEKLAAKIDEIQKRDWVVAEISHLVSKKAAQIPPQWAYLQVKNNWKLNQKQIYVLKKLAAWRLERARKKDMALNFVLKESALIDLAQIQPGEKAELAKIYGVSPQAVRKQGDILLTLIRDAVNEFEQLEDHEKPSRVLRLIDVHAYKKYASELKAIAQSVADDANVAVEVVASKKQLNQVLKWWWFDADEASAQGLAPDLLSGWRGKLFSRKIIELLGEIPENKRHLLDESILI</sequence>
<dbReference type="InterPro" id="IPR051086">
    <property type="entry name" value="RNase_D-like"/>
</dbReference>
<dbReference type="HAMAP" id="MF_01899">
    <property type="entry name" value="RNase_D"/>
    <property type="match status" value="1"/>
</dbReference>
<evidence type="ECO:0000256" key="2">
    <source>
        <dbReference type="ARBA" id="ARBA00022694"/>
    </source>
</evidence>
<dbReference type="SUPFAM" id="SSF53098">
    <property type="entry name" value="Ribonuclease H-like"/>
    <property type="match status" value="1"/>
</dbReference>
<dbReference type="Gene3D" id="3.30.420.10">
    <property type="entry name" value="Ribonuclease H-like superfamily/Ribonuclease H"/>
    <property type="match status" value="1"/>
</dbReference>
<dbReference type="InterPro" id="IPR002562">
    <property type="entry name" value="3'-5'_exonuclease_dom"/>
</dbReference>
<evidence type="ECO:0000313" key="8">
    <source>
        <dbReference type="EMBL" id="MCW8107195.1"/>
    </source>
</evidence>
<dbReference type="CDD" id="cd06142">
    <property type="entry name" value="RNaseD_exo"/>
    <property type="match status" value="1"/>
</dbReference>
<dbReference type="InterPro" id="IPR006292">
    <property type="entry name" value="RNase_D"/>
</dbReference>
<evidence type="ECO:0000256" key="5">
    <source>
        <dbReference type="ARBA" id="ARBA00022839"/>
    </source>
</evidence>
<evidence type="ECO:0000313" key="9">
    <source>
        <dbReference type="Proteomes" id="UP001142810"/>
    </source>
</evidence>
<dbReference type="Pfam" id="PF01612">
    <property type="entry name" value="DNA_pol_A_exo1"/>
    <property type="match status" value="1"/>
</dbReference>
<dbReference type="SMART" id="SM00341">
    <property type="entry name" value="HRDC"/>
    <property type="match status" value="1"/>
</dbReference>
<keyword evidence="9" id="KW-1185">Reference proteome</keyword>
<evidence type="ECO:0000256" key="6">
    <source>
        <dbReference type="HAMAP-Rule" id="MF_01899"/>
    </source>
</evidence>
<comment type="function">
    <text evidence="6">Exonuclease involved in the 3' processing of various precursor tRNAs. Initiates hydrolysis at the 3'-terminus of an RNA molecule and releases 5'-mononucleotides.</text>
</comment>
<dbReference type="InterPro" id="IPR010997">
    <property type="entry name" value="HRDC-like_sf"/>
</dbReference>
<comment type="cofactor">
    <cofactor evidence="6">
        <name>a divalent metal cation</name>
        <dbReference type="ChEBI" id="CHEBI:60240"/>
    </cofactor>
</comment>
<dbReference type="NCBIfam" id="TIGR01388">
    <property type="entry name" value="rnd"/>
    <property type="match status" value="1"/>
</dbReference>
<dbReference type="InterPro" id="IPR036397">
    <property type="entry name" value="RNaseH_sf"/>
</dbReference>
<evidence type="ECO:0000256" key="3">
    <source>
        <dbReference type="ARBA" id="ARBA00022722"/>
    </source>
</evidence>
<dbReference type="InterPro" id="IPR002121">
    <property type="entry name" value="HRDC_dom"/>
</dbReference>
<evidence type="ECO:0000256" key="4">
    <source>
        <dbReference type="ARBA" id="ARBA00022801"/>
    </source>
</evidence>
<feature type="domain" description="HRDC" evidence="7">
    <location>
        <begin position="210"/>
        <end position="290"/>
    </location>
</feature>
<name>A0ABT3P351_9ALTE</name>
<keyword evidence="1 6" id="KW-0963">Cytoplasm</keyword>
<dbReference type="Pfam" id="PF21293">
    <property type="entry name" value="RNAseD_HRDC_C"/>
    <property type="match status" value="1"/>
</dbReference>
<dbReference type="RefSeq" id="WP_265615896.1">
    <property type="nucleotide sequence ID" value="NZ_JAPFRD010000002.1"/>
</dbReference>
<comment type="subcellular location">
    <subcellularLocation>
        <location evidence="6">Cytoplasm</location>
    </subcellularLocation>
</comment>
<comment type="caution">
    <text evidence="8">The sequence shown here is derived from an EMBL/GenBank/DDBJ whole genome shotgun (WGS) entry which is preliminary data.</text>
</comment>
<keyword evidence="3 6" id="KW-0540">Nuclease</keyword>
<dbReference type="InterPro" id="IPR044876">
    <property type="entry name" value="HRDC_dom_sf"/>
</dbReference>